<dbReference type="Pfam" id="PF00534">
    <property type="entry name" value="Glycos_transf_1"/>
    <property type="match status" value="1"/>
</dbReference>
<dbReference type="GO" id="GO:0016757">
    <property type="term" value="F:glycosyltransferase activity"/>
    <property type="evidence" value="ECO:0007669"/>
    <property type="project" value="InterPro"/>
</dbReference>
<sequence length="147" mass="16197">GRRSPMPITRGSSARSARLPRSTRTSTTSDDAPCRIERVGNYVFPSNQRSEAYGLSLVEAAMCGKPMISCELGTGTSYVNKAGKTGLVVPPSDPTRLAEAINRFVDSPVETANWGRAARDRYVRLFTADRMGKSYAELYCQLDSRRR</sequence>
<evidence type="ECO:0000313" key="4">
    <source>
        <dbReference type="Proteomes" id="UP000272706"/>
    </source>
</evidence>
<dbReference type="SUPFAM" id="SSF53756">
    <property type="entry name" value="UDP-Glycosyltransferase/glycogen phosphorylase"/>
    <property type="match status" value="1"/>
</dbReference>
<comment type="caution">
    <text evidence="3">The sequence shown here is derived from an EMBL/GenBank/DDBJ whole genome shotgun (WGS) entry which is preliminary data.</text>
</comment>
<keyword evidence="4" id="KW-1185">Reference proteome</keyword>
<evidence type="ECO:0000259" key="2">
    <source>
        <dbReference type="Pfam" id="PF00534"/>
    </source>
</evidence>
<evidence type="ECO:0000256" key="1">
    <source>
        <dbReference type="SAM" id="MobiDB-lite"/>
    </source>
</evidence>
<keyword evidence="3" id="KW-0808">Transferase</keyword>
<dbReference type="Proteomes" id="UP000272706">
    <property type="component" value="Unassembled WGS sequence"/>
</dbReference>
<feature type="compositionally biased region" description="Low complexity" evidence="1">
    <location>
        <begin position="12"/>
        <end position="29"/>
    </location>
</feature>
<dbReference type="OrthoDB" id="9790710at2"/>
<name>A0A3A5KUM4_9HYPH</name>
<protein>
    <submittedName>
        <fullName evidence="3">Glycosyltransferase</fullName>
    </submittedName>
</protein>
<dbReference type="PANTHER" id="PTHR12526">
    <property type="entry name" value="GLYCOSYLTRANSFERASE"/>
    <property type="match status" value="1"/>
</dbReference>
<evidence type="ECO:0000313" key="3">
    <source>
        <dbReference type="EMBL" id="RJT40120.1"/>
    </source>
</evidence>
<dbReference type="AlphaFoldDB" id="A0A3A5KUM4"/>
<dbReference type="InterPro" id="IPR001296">
    <property type="entry name" value="Glyco_trans_1"/>
</dbReference>
<feature type="non-terminal residue" evidence="3">
    <location>
        <position position="1"/>
    </location>
</feature>
<proteinExistence type="predicted"/>
<gene>
    <name evidence="3" type="ORF">D3227_12000</name>
</gene>
<dbReference type="EMBL" id="QZWZ01000007">
    <property type="protein sequence ID" value="RJT40120.1"/>
    <property type="molecule type" value="Genomic_DNA"/>
</dbReference>
<accession>A0A3A5KUM4</accession>
<reference evidence="3 4" key="1">
    <citation type="submission" date="2018-09" db="EMBL/GenBank/DDBJ databases">
        <title>Mesorhizobium carmichaelinearum sp. nov. isolated from Carmichaelinea spp. root nodules in New Zealand.</title>
        <authorList>
            <person name="De Meyer S.E."/>
        </authorList>
    </citation>
    <scope>NUCLEOTIDE SEQUENCE [LARGE SCALE GENOMIC DNA]</scope>
    <source>
        <strain evidence="3 4">ICMP19557</strain>
    </source>
</reference>
<dbReference type="Gene3D" id="3.40.50.2000">
    <property type="entry name" value="Glycogen Phosphorylase B"/>
    <property type="match status" value="2"/>
</dbReference>
<dbReference type="PANTHER" id="PTHR12526:SF627">
    <property type="entry name" value="D-RHAMNOSYLTRANSFERASE WBPZ"/>
    <property type="match status" value="1"/>
</dbReference>
<feature type="domain" description="Glycosyl transferase family 1" evidence="2">
    <location>
        <begin position="42"/>
        <end position="120"/>
    </location>
</feature>
<feature type="region of interest" description="Disordered" evidence="1">
    <location>
        <begin position="1"/>
        <end position="32"/>
    </location>
</feature>
<organism evidence="3 4">
    <name type="scientific">Mesorhizobium waimense</name>
    <dbReference type="NCBI Taxonomy" id="1300307"/>
    <lineage>
        <taxon>Bacteria</taxon>
        <taxon>Pseudomonadati</taxon>
        <taxon>Pseudomonadota</taxon>
        <taxon>Alphaproteobacteria</taxon>
        <taxon>Hyphomicrobiales</taxon>
        <taxon>Phyllobacteriaceae</taxon>
        <taxon>Mesorhizobium</taxon>
    </lineage>
</organism>